<proteinExistence type="predicted"/>
<evidence type="ECO:0000313" key="2">
    <source>
        <dbReference type="Proteomes" id="UP001429354"/>
    </source>
</evidence>
<dbReference type="Proteomes" id="UP001429354">
    <property type="component" value="Unassembled WGS sequence"/>
</dbReference>
<reference evidence="1 2" key="1">
    <citation type="submission" date="2018-07" db="EMBL/GenBank/DDBJ databases">
        <title>Whole genome Sequencing of Pseudoxanthomonas gei KCTC 32298 (T).</title>
        <authorList>
            <person name="Kumar S."/>
            <person name="Bansal K."/>
            <person name="Kaur A."/>
            <person name="Patil P."/>
            <person name="Sharma S."/>
            <person name="Patil P.B."/>
        </authorList>
    </citation>
    <scope>NUCLEOTIDE SEQUENCE [LARGE SCALE GENOMIC DNA]</scope>
    <source>
        <strain evidence="1 2">KCTC 32298</strain>
    </source>
</reference>
<keyword evidence="2" id="KW-1185">Reference proteome</keyword>
<gene>
    <name evidence="1" type="ORF">DT603_03340</name>
</gene>
<evidence type="ECO:0000313" key="1">
    <source>
        <dbReference type="EMBL" id="NDK37871.1"/>
    </source>
</evidence>
<organism evidence="1 2">
    <name type="scientific">Pseudoxanthomonas gei</name>
    <dbReference type="NCBI Taxonomy" id="1383030"/>
    <lineage>
        <taxon>Bacteria</taxon>
        <taxon>Pseudomonadati</taxon>
        <taxon>Pseudomonadota</taxon>
        <taxon>Gammaproteobacteria</taxon>
        <taxon>Lysobacterales</taxon>
        <taxon>Lysobacteraceae</taxon>
        <taxon>Pseudoxanthomonas</taxon>
    </lineage>
</organism>
<sequence length="60" mass="6354">MPGATDFFTLVALIERPAIARVIIEPTTGTTPVADALRYSLRRPDAAASTVPGDSLYVHA</sequence>
<dbReference type="EMBL" id="QOVG01000002">
    <property type="protein sequence ID" value="NDK37871.1"/>
    <property type="molecule type" value="Genomic_DNA"/>
</dbReference>
<protein>
    <submittedName>
        <fullName evidence="1">Uncharacterized protein</fullName>
    </submittedName>
</protein>
<name>A0ABX0AEF2_9GAMM</name>
<accession>A0ABX0AEF2</accession>
<comment type="caution">
    <text evidence="1">The sequence shown here is derived from an EMBL/GenBank/DDBJ whole genome shotgun (WGS) entry which is preliminary data.</text>
</comment>